<dbReference type="GO" id="GO:0003677">
    <property type="term" value="F:DNA binding"/>
    <property type="evidence" value="ECO:0007669"/>
    <property type="project" value="UniProtKB-KW"/>
</dbReference>
<sequence>MSPISEMEIFAQVVTSGGMSAAARELGLSPAVISKKLSKLEARLGTLLLQRTTRQIALTEAGKGYYERVVAILASIEEAEAFVSRTSSAVRGRLRVSAPTSFGRMHIAPHLPTFMRRYPEVSLQLDLSDTFVDIVGQGYDVAIRIGQLEDSSMVAKRLAPIHRVLCAAPSYLAVHGPVRSLADLQSRHTCLAADQQDLWRLEGPEGEESIRAKGPLATNSSEVVREAVLAGIGVALRSTWDVGEELRTGLLVPVLPEYRASRRIALQAVYPSRALMPAKLRAFIDFLSITYGPSPYWDRDLEQIDNPPPKRT</sequence>
<protein>
    <submittedName>
        <fullName evidence="6">LysR family transcriptional regulator</fullName>
    </submittedName>
</protein>
<evidence type="ECO:0000256" key="1">
    <source>
        <dbReference type="ARBA" id="ARBA00009437"/>
    </source>
</evidence>
<gene>
    <name evidence="6" type="ORF">A3843_17300</name>
</gene>
<dbReference type="InterPro" id="IPR058163">
    <property type="entry name" value="LysR-type_TF_proteobact-type"/>
</dbReference>
<dbReference type="PROSITE" id="PS50931">
    <property type="entry name" value="HTH_LYSR"/>
    <property type="match status" value="1"/>
</dbReference>
<keyword evidence="3" id="KW-0238">DNA-binding</keyword>
<dbReference type="Pfam" id="PF00126">
    <property type="entry name" value="HTH_1"/>
    <property type="match status" value="1"/>
</dbReference>
<dbReference type="AlphaFoldDB" id="A0A1U7JDI1"/>
<dbReference type="Gene3D" id="3.40.190.290">
    <property type="match status" value="1"/>
</dbReference>
<evidence type="ECO:0000256" key="4">
    <source>
        <dbReference type="ARBA" id="ARBA00023163"/>
    </source>
</evidence>
<dbReference type="EMBL" id="LVVZ01000041">
    <property type="protein sequence ID" value="OKL42701.1"/>
    <property type="molecule type" value="Genomic_DNA"/>
</dbReference>
<keyword evidence="4" id="KW-0804">Transcription</keyword>
<dbReference type="PANTHER" id="PTHR30537">
    <property type="entry name" value="HTH-TYPE TRANSCRIPTIONAL REGULATOR"/>
    <property type="match status" value="1"/>
</dbReference>
<dbReference type="InterPro" id="IPR000847">
    <property type="entry name" value="LysR_HTH_N"/>
</dbReference>
<dbReference type="SUPFAM" id="SSF46785">
    <property type="entry name" value="Winged helix' DNA-binding domain"/>
    <property type="match status" value="1"/>
</dbReference>
<evidence type="ECO:0000313" key="7">
    <source>
        <dbReference type="Proteomes" id="UP000185783"/>
    </source>
</evidence>
<dbReference type="InterPro" id="IPR036390">
    <property type="entry name" value="WH_DNA-bd_sf"/>
</dbReference>
<dbReference type="GO" id="GO:0003700">
    <property type="term" value="F:DNA-binding transcription factor activity"/>
    <property type="evidence" value="ECO:0007669"/>
    <property type="project" value="InterPro"/>
</dbReference>
<dbReference type="Proteomes" id="UP000185783">
    <property type="component" value="Unassembled WGS sequence"/>
</dbReference>
<dbReference type="CDD" id="cd08422">
    <property type="entry name" value="PBP2_CrgA_like"/>
    <property type="match status" value="1"/>
</dbReference>
<evidence type="ECO:0000256" key="2">
    <source>
        <dbReference type="ARBA" id="ARBA00023015"/>
    </source>
</evidence>
<comment type="similarity">
    <text evidence="1">Belongs to the LysR transcriptional regulatory family.</text>
</comment>
<feature type="domain" description="HTH lysR-type" evidence="5">
    <location>
        <begin position="1"/>
        <end position="59"/>
    </location>
</feature>
<dbReference type="InterPro" id="IPR036388">
    <property type="entry name" value="WH-like_DNA-bd_sf"/>
</dbReference>
<comment type="caution">
    <text evidence="6">The sequence shown here is derived from an EMBL/GenBank/DDBJ whole genome shotgun (WGS) entry which is preliminary data.</text>
</comment>
<dbReference type="Gene3D" id="1.10.10.10">
    <property type="entry name" value="Winged helix-like DNA-binding domain superfamily/Winged helix DNA-binding domain"/>
    <property type="match status" value="1"/>
</dbReference>
<evidence type="ECO:0000256" key="3">
    <source>
        <dbReference type="ARBA" id="ARBA00023125"/>
    </source>
</evidence>
<proteinExistence type="inferred from homology"/>
<evidence type="ECO:0000259" key="5">
    <source>
        <dbReference type="PROSITE" id="PS50931"/>
    </source>
</evidence>
<dbReference type="STRING" id="197461.A3843_17300"/>
<dbReference type="Pfam" id="PF03466">
    <property type="entry name" value="LysR_substrate"/>
    <property type="match status" value="1"/>
</dbReference>
<dbReference type="FunFam" id="3.40.190.290:FF:000001">
    <property type="entry name" value="Transcriptional regulator, LysR family"/>
    <property type="match status" value="1"/>
</dbReference>
<dbReference type="SUPFAM" id="SSF53850">
    <property type="entry name" value="Periplasmic binding protein-like II"/>
    <property type="match status" value="1"/>
</dbReference>
<organism evidence="6 7">
    <name type="scientific">Pseudovibrio exalbescens</name>
    <dbReference type="NCBI Taxonomy" id="197461"/>
    <lineage>
        <taxon>Bacteria</taxon>
        <taxon>Pseudomonadati</taxon>
        <taxon>Pseudomonadota</taxon>
        <taxon>Alphaproteobacteria</taxon>
        <taxon>Hyphomicrobiales</taxon>
        <taxon>Stappiaceae</taxon>
        <taxon>Pseudovibrio</taxon>
    </lineage>
</organism>
<reference evidence="6 7" key="1">
    <citation type="submission" date="2016-03" db="EMBL/GenBank/DDBJ databases">
        <title>Genome sequence of Nesiotobacter sp. nov., a moderately halophilic alphaproteobacterium isolated from the Yellow Sea, China.</title>
        <authorList>
            <person name="Zhang G."/>
            <person name="Zhang R."/>
        </authorList>
    </citation>
    <scope>NUCLEOTIDE SEQUENCE [LARGE SCALE GENOMIC DNA]</scope>
    <source>
        <strain evidence="6 7">WB1-6</strain>
    </source>
</reference>
<keyword evidence="7" id="KW-1185">Reference proteome</keyword>
<dbReference type="FunFam" id="1.10.10.10:FF:000001">
    <property type="entry name" value="LysR family transcriptional regulator"/>
    <property type="match status" value="1"/>
</dbReference>
<dbReference type="OrthoDB" id="9813056at2"/>
<name>A0A1U7JDI1_9HYPH</name>
<dbReference type="InterPro" id="IPR005119">
    <property type="entry name" value="LysR_subst-bd"/>
</dbReference>
<keyword evidence="2" id="KW-0805">Transcription regulation</keyword>
<evidence type="ECO:0000313" key="6">
    <source>
        <dbReference type="EMBL" id="OKL42701.1"/>
    </source>
</evidence>
<dbReference type="RefSeq" id="WP_028482460.1">
    <property type="nucleotide sequence ID" value="NZ_LVVZ01000041.1"/>
</dbReference>
<dbReference type="PANTHER" id="PTHR30537:SF5">
    <property type="entry name" value="HTH-TYPE TRANSCRIPTIONAL ACTIVATOR TTDR-RELATED"/>
    <property type="match status" value="1"/>
</dbReference>
<accession>A0A1U7JDI1</accession>